<dbReference type="EMBL" id="CP003842">
    <property type="protein sequence ID" value="AFS81087.1"/>
    <property type="molecule type" value="Genomic_DNA"/>
</dbReference>
<dbReference type="HOGENOM" id="CLU_154525_0_0_2"/>
<evidence type="ECO:0000256" key="3">
    <source>
        <dbReference type="ARBA" id="ARBA00013192"/>
    </source>
</evidence>
<sequence length="133" mass="15095">MIIRNIDSLYNTESEVRSDNWSSTRLLLKDDNMGFSFHQTTVFAGTETKIWYKNHLEAVYCVEGSGEIEEDDGTKHNISPGTIYALDKHDKHILRAFSNMKMICVFNPPLLGPETHDADGVYPLLTESKNVSK</sequence>
<dbReference type="Proteomes" id="UP000006101">
    <property type="component" value="Chromosome"/>
</dbReference>
<dbReference type="PANTHER" id="PTHR39289">
    <property type="match status" value="1"/>
</dbReference>
<keyword evidence="9" id="KW-1185">Reference proteome</keyword>
<evidence type="ECO:0000256" key="5">
    <source>
        <dbReference type="ARBA" id="ARBA00023239"/>
    </source>
</evidence>
<dbReference type="KEGG" id="nkr:NKOR_06020"/>
<dbReference type="GO" id="GO:0019491">
    <property type="term" value="P:ectoine biosynthetic process"/>
    <property type="evidence" value="ECO:0007669"/>
    <property type="project" value="UniProtKB-UniPathway"/>
</dbReference>
<accession>K0B7E4</accession>
<dbReference type="NCBIfam" id="NF009806">
    <property type="entry name" value="PRK13290.1"/>
    <property type="match status" value="1"/>
</dbReference>
<evidence type="ECO:0000313" key="8">
    <source>
        <dbReference type="EMBL" id="AFS81087.1"/>
    </source>
</evidence>
<dbReference type="PATRIC" id="fig|1229908.8.peg.1312"/>
<dbReference type="STRING" id="1229908.NKOR_06020"/>
<dbReference type="UniPathway" id="UPA00067">
    <property type="reaction ID" value="UER00123"/>
</dbReference>
<name>K0B7E4_9ARCH</name>
<dbReference type="PANTHER" id="PTHR39289:SF1">
    <property type="entry name" value="L-ECTOINE SYNTHASE"/>
    <property type="match status" value="1"/>
</dbReference>
<dbReference type="SUPFAM" id="SSF51182">
    <property type="entry name" value="RmlC-like cupins"/>
    <property type="match status" value="1"/>
</dbReference>
<comment type="pathway">
    <text evidence="1">Amine and polyamine biosynthesis; ectoine biosynthesis; L-ectoine from L-aspartate 4-semialdehyde: step 3/3.</text>
</comment>
<dbReference type="EC" id="4.2.1.108" evidence="3"/>
<evidence type="ECO:0000256" key="4">
    <source>
        <dbReference type="ARBA" id="ARBA00019707"/>
    </source>
</evidence>
<reference evidence="8 9" key="1">
    <citation type="journal article" date="2012" name="J. Bacteriol.">
        <title>Draft Genome Sequence of an Ammonia-Oxidizing Archaeon, "Candidatus Nitrosopumilus koreensis" AR1, from Marine Sediment.</title>
        <authorList>
            <person name="Park S.J."/>
            <person name="Kim J.G."/>
            <person name="Jung M.Y."/>
            <person name="Kim S.J."/>
            <person name="Cha I.T."/>
            <person name="Kwon K."/>
            <person name="Lee J.H."/>
            <person name="Rhee S.K."/>
        </authorList>
    </citation>
    <scope>NUCLEOTIDE SEQUENCE [LARGE SCALE GENOMIC DNA]</scope>
    <source>
        <strain evidence="8 9">AR1</strain>
    </source>
</reference>
<dbReference type="RefSeq" id="WP_014963471.1">
    <property type="nucleotide sequence ID" value="NC_018655.1"/>
</dbReference>
<comment type="similarity">
    <text evidence="2">Belongs to the ectoine synthase family.</text>
</comment>
<dbReference type="InterPro" id="IPR011051">
    <property type="entry name" value="RmlC_Cupin_sf"/>
</dbReference>
<dbReference type="Gene3D" id="2.60.120.10">
    <property type="entry name" value="Jelly Rolls"/>
    <property type="match status" value="1"/>
</dbReference>
<organism evidence="8 9">
    <name type="scientific">Candidatus Nitrosopumilus koreensis AR1</name>
    <dbReference type="NCBI Taxonomy" id="1229908"/>
    <lineage>
        <taxon>Archaea</taxon>
        <taxon>Nitrososphaerota</taxon>
        <taxon>Nitrososphaeria</taxon>
        <taxon>Nitrosopumilales</taxon>
        <taxon>Nitrosopumilaceae</taxon>
        <taxon>Nitrosopumilus</taxon>
    </lineage>
</organism>
<evidence type="ECO:0000256" key="2">
    <source>
        <dbReference type="ARBA" id="ARBA00009637"/>
    </source>
</evidence>
<evidence type="ECO:0000256" key="7">
    <source>
        <dbReference type="ARBA" id="ARBA00048714"/>
    </source>
</evidence>
<comment type="catalytic activity">
    <reaction evidence="7">
        <text>(2S)-4-acetamido-2-aminobutanoate = L-ectoine + H2O</text>
        <dbReference type="Rhea" id="RHEA:17281"/>
        <dbReference type="ChEBI" id="CHEBI:15377"/>
        <dbReference type="ChEBI" id="CHEBI:58515"/>
        <dbReference type="ChEBI" id="CHEBI:58929"/>
        <dbReference type="EC" id="4.2.1.108"/>
    </reaction>
</comment>
<protein>
    <recommendedName>
        <fullName evidence="4">L-ectoine synthase</fullName>
        <ecNumber evidence="3">4.2.1.108</ecNumber>
    </recommendedName>
    <alternativeName>
        <fullName evidence="6">N-acetyldiaminobutyrate dehydratase</fullName>
    </alternativeName>
</protein>
<evidence type="ECO:0000313" key="9">
    <source>
        <dbReference type="Proteomes" id="UP000006101"/>
    </source>
</evidence>
<dbReference type="InterPro" id="IPR014710">
    <property type="entry name" value="RmlC-like_jellyroll"/>
</dbReference>
<dbReference type="GO" id="GO:0033990">
    <property type="term" value="F:ectoine synthase activity"/>
    <property type="evidence" value="ECO:0007669"/>
    <property type="project" value="UniProtKB-EC"/>
</dbReference>
<evidence type="ECO:0000256" key="6">
    <source>
        <dbReference type="ARBA" id="ARBA00033271"/>
    </source>
</evidence>
<keyword evidence="5" id="KW-0456">Lyase</keyword>
<evidence type="ECO:0000256" key="1">
    <source>
        <dbReference type="ARBA" id="ARBA00005181"/>
    </source>
</evidence>
<dbReference type="CDD" id="cd06978">
    <property type="entry name" value="cupin_EctC"/>
    <property type="match status" value="1"/>
</dbReference>
<proteinExistence type="inferred from homology"/>
<dbReference type="HAMAP" id="MF_01255">
    <property type="entry name" value="Ectoine_synth"/>
    <property type="match status" value="1"/>
</dbReference>
<dbReference type="InterPro" id="IPR010462">
    <property type="entry name" value="Ectoine_synth"/>
</dbReference>
<gene>
    <name evidence="8" type="primary">ectC</name>
    <name evidence="8" type="ORF">NKOR_06020</name>
</gene>
<dbReference type="Pfam" id="PF06339">
    <property type="entry name" value="Ectoine_synth"/>
    <property type="match status" value="1"/>
</dbReference>
<dbReference type="AlphaFoldDB" id="K0B7E4"/>
<dbReference type="GeneID" id="13725239"/>